<evidence type="ECO:0000313" key="3">
    <source>
        <dbReference type="Proteomes" id="UP001595387"/>
    </source>
</evidence>
<dbReference type="PANTHER" id="PTHR30411:SF1">
    <property type="entry name" value="CYTOPLASMIC PROTEIN"/>
    <property type="match status" value="1"/>
</dbReference>
<evidence type="ECO:0000313" key="2">
    <source>
        <dbReference type="EMBL" id="MFC2947954.1"/>
    </source>
</evidence>
<feature type="domain" description="YbaK/aminoacyl-tRNA synthetase-associated" evidence="1">
    <location>
        <begin position="7"/>
        <end position="73"/>
    </location>
</feature>
<dbReference type="Proteomes" id="UP001595387">
    <property type="component" value="Unassembled WGS sequence"/>
</dbReference>
<accession>A0ABV7A4Z9</accession>
<dbReference type="InterPro" id="IPR007214">
    <property type="entry name" value="YbaK/aa-tRNA-synth-assoc-dom"/>
</dbReference>
<dbReference type="Pfam" id="PF04073">
    <property type="entry name" value="tRNA_edit"/>
    <property type="match status" value="1"/>
</dbReference>
<gene>
    <name evidence="2" type="ORF">ACFODW_06310</name>
</gene>
<comment type="caution">
    <text evidence="2">The sequence shown here is derived from an EMBL/GenBank/DDBJ whole genome shotgun (WGS) entry which is preliminary data.</text>
</comment>
<dbReference type="RefSeq" id="WP_390304390.1">
    <property type="nucleotide sequence ID" value="NZ_JBHRRZ010000012.1"/>
</dbReference>
<sequence length="74" mass="8369">MSYNRCKVILIVMAGDAKIDNPKYKAQFHKRAVMLKGNEVEEMVGHPPGVVCPFGISKDIAVYLDKSLKRYEKV</sequence>
<organism evidence="2 3">
    <name type="scientific">Virgibacillus sediminis</name>
    <dbReference type="NCBI Taxonomy" id="202260"/>
    <lineage>
        <taxon>Bacteria</taxon>
        <taxon>Bacillati</taxon>
        <taxon>Bacillota</taxon>
        <taxon>Bacilli</taxon>
        <taxon>Bacillales</taxon>
        <taxon>Bacillaceae</taxon>
        <taxon>Virgibacillus</taxon>
    </lineage>
</organism>
<keyword evidence="3" id="KW-1185">Reference proteome</keyword>
<protein>
    <submittedName>
        <fullName evidence="2">YbaK/EbsC family protein</fullName>
    </submittedName>
</protein>
<evidence type="ECO:0000259" key="1">
    <source>
        <dbReference type="Pfam" id="PF04073"/>
    </source>
</evidence>
<dbReference type="Gene3D" id="3.90.960.10">
    <property type="entry name" value="YbaK/aminoacyl-tRNA synthetase-associated domain"/>
    <property type="match status" value="1"/>
</dbReference>
<dbReference type="InterPro" id="IPR036754">
    <property type="entry name" value="YbaK/aa-tRNA-synt-asso_dom_sf"/>
</dbReference>
<dbReference type="PANTHER" id="PTHR30411">
    <property type="entry name" value="CYTOPLASMIC PROTEIN"/>
    <property type="match status" value="1"/>
</dbReference>
<reference evidence="3" key="1">
    <citation type="journal article" date="2019" name="Int. J. Syst. Evol. Microbiol.">
        <title>The Global Catalogue of Microorganisms (GCM) 10K type strain sequencing project: providing services to taxonomists for standard genome sequencing and annotation.</title>
        <authorList>
            <consortium name="The Broad Institute Genomics Platform"/>
            <consortium name="The Broad Institute Genome Sequencing Center for Infectious Disease"/>
            <person name="Wu L."/>
            <person name="Ma J."/>
        </authorList>
    </citation>
    <scope>NUCLEOTIDE SEQUENCE [LARGE SCALE GENOMIC DNA]</scope>
    <source>
        <strain evidence="3">KCTC 13193</strain>
    </source>
</reference>
<dbReference type="SUPFAM" id="SSF55826">
    <property type="entry name" value="YbaK/ProRS associated domain"/>
    <property type="match status" value="1"/>
</dbReference>
<name>A0ABV7A4Z9_9BACI</name>
<proteinExistence type="predicted"/>
<dbReference type="EMBL" id="JBHRRZ010000012">
    <property type="protein sequence ID" value="MFC2947954.1"/>
    <property type="molecule type" value="Genomic_DNA"/>
</dbReference>